<keyword evidence="3" id="KW-1185">Reference proteome</keyword>
<dbReference type="Proteomes" id="UP000239156">
    <property type="component" value="Unassembled WGS sequence"/>
</dbReference>
<proteinExistence type="predicted"/>
<reference evidence="2" key="1">
    <citation type="submission" date="2017-12" db="EMBL/GenBank/DDBJ databases">
        <title>Gene loss provides genomic basis for host adaptation in cereal stripe rust fungi.</title>
        <authorList>
            <person name="Xia C."/>
        </authorList>
    </citation>
    <scope>NUCLEOTIDE SEQUENCE [LARGE SCALE GENOMIC DNA]</scope>
    <source>
        <strain evidence="2">93-210</strain>
    </source>
</reference>
<protein>
    <submittedName>
        <fullName evidence="2">Uncharacterized protein</fullName>
    </submittedName>
</protein>
<comment type="caution">
    <text evidence="2">The sequence shown here is derived from an EMBL/GenBank/DDBJ whole genome shotgun (WGS) entry which is preliminary data.</text>
</comment>
<dbReference type="VEuPathDB" id="FungiDB:PSTT_14107"/>
<evidence type="ECO:0000313" key="3">
    <source>
        <dbReference type="Proteomes" id="UP000239156"/>
    </source>
</evidence>
<name>A0A2S4UNM1_9BASI</name>
<evidence type="ECO:0000313" key="2">
    <source>
        <dbReference type="EMBL" id="POV98908.1"/>
    </source>
</evidence>
<feature type="compositionally biased region" description="Polar residues" evidence="1">
    <location>
        <begin position="39"/>
        <end position="50"/>
    </location>
</feature>
<accession>A0A2S4UNM1</accession>
<gene>
    <name evidence="2" type="ORF">PSTT_14107</name>
</gene>
<organism evidence="2 3">
    <name type="scientific">Puccinia striiformis</name>
    <dbReference type="NCBI Taxonomy" id="27350"/>
    <lineage>
        <taxon>Eukaryota</taxon>
        <taxon>Fungi</taxon>
        <taxon>Dikarya</taxon>
        <taxon>Basidiomycota</taxon>
        <taxon>Pucciniomycotina</taxon>
        <taxon>Pucciniomycetes</taxon>
        <taxon>Pucciniales</taxon>
        <taxon>Pucciniaceae</taxon>
        <taxon>Puccinia</taxon>
    </lineage>
</organism>
<dbReference type="AlphaFoldDB" id="A0A2S4UNM1"/>
<feature type="region of interest" description="Disordered" evidence="1">
    <location>
        <begin position="39"/>
        <end position="58"/>
    </location>
</feature>
<sequence length="117" mass="13080">MVKQTSKQASQGTSNKISTCNSIQSEAVVIFEETHPIRPNQSTHVFSGHTTVPDPEDSTHYISKDVIKTQCTLNINQDSPHEQIQCPVVKSIPDTQQFLISGEKSESIPRLHMYTDQ</sequence>
<evidence type="ECO:0000256" key="1">
    <source>
        <dbReference type="SAM" id="MobiDB-lite"/>
    </source>
</evidence>
<dbReference type="EMBL" id="PKSL01000213">
    <property type="protein sequence ID" value="POV98908.1"/>
    <property type="molecule type" value="Genomic_DNA"/>
</dbReference>